<evidence type="ECO:0000313" key="8">
    <source>
        <dbReference type="EMBL" id="CAA7270866.1"/>
    </source>
</evidence>
<evidence type="ECO:0000256" key="2">
    <source>
        <dbReference type="ARBA" id="ARBA00022692"/>
    </source>
</evidence>
<feature type="region of interest" description="Disordered" evidence="5">
    <location>
        <begin position="179"/>
        <end position="207"/>
    </location>
</feature>
<keyword evidence="2 6" id="KW-0812">Transmembrane</keyword>
<dbReference type="Gene3D" id="3.80.10.10">
    <property type="entry name" value="Ribonuclease Inhibitor"/>
    <property type="match status" value="1"/>
</dbReference>
<name>A0A8S0X1B8_CYCAE</name>
<evidence type="ECO:0000313" key="9">
    <source>
        <dbReference type="Proteomes" id="UP000467700"/>
    </source>
</evidence>
<accession>A0A8S0X1B8</accession>
<dbReference type="Pfam" id="PF01284">
    <property type="entry name" value="MARVEL"/>
    <property type="match status" value="1"/>
</dbReference>
<feature type="transmembrane region" description="Helical" evidence="6">
    <location>
        <begin position="20"/>
        <end position="38"/>
    </location>
</feature>
<reference evidence="8 9" key="1">
    <citation type="submission" date="2020-01" db="EMBL/GenBank/DDBJ databases">
        <authorList>
            <person name="Gupta K D."/>
        </authorList>
    </citation>
    <scope>NUCLEOTIDE SEQUENCE [LARGE SCALE GENOMIC DNA]</scope>
</reference>
<evidence type="ECO:0000256" key="1">
    <source>
        <dbReference type="ARBA" id="ARBA00004141"/>
    </source>
</evidence>
<evidence type="ECO:0000256" key="3">
    <source>
        <dbReference type="ARBA" id="ARBA00022989"/>
    </source>
</evidence>
<proteinExistence type="predicted"/>
<dbReference type="EMBL" id="CACVBS010000099">
    <property type="protein sequence ID" value="CAA7270866.1"/>
    <property type="molecule type" value="Genomic_DNA"/>
</dbReference>
<evidence type="ECO:0000256" key="6">
    <source>
        <dbReference type="SAM" id="Phobius"/>
    </source>
</evidence>
<dbReference type="InterPro" id="IPR032675">
    <property type="entry name" value="LRR_dom_sf"/>
</dbReference>
<feature type="compositionally biased region" description="Basic and acidic residues" evidence="5">
    <location>
        <begin position="191"/>
        <end position="200"/>
    </location>
</feature>
<dbReference type="OrthoDB" id="2117453at2759"/>
<comment type="subcellular location">
    <subcellularLocation>
        <location evidence="1">Membrane</location>
        <topology evidence="1">Multi-pass membrane protein</topology>
    </subcellularLocation>
</comment>
<evidence type="ECO:0000259" key="7">
    <source>
        <dbReference type="Pfam" id="PF01284"/>
    </source>
</evidence>
<dbReference type="Proteomes" id="UP000467700">
    <property type="component" value="Unassembled WGS sequence"/>
</dbReference>
<dbReference type="AlphaFoldDB" id="A0A8S0X1B8"/>
<feature type="transmembrane region" description="Helical" evidence="6">
    <location>
        <begin position="132"/>
        <end position="152"/>
    </location>
</feature>
<comment type="caution">
    <text evidence="8">The sequence shown here is derived from an EMBL/GenBank/DDBJ whole genome shotgun (WGS) entry which is preliminary data.</text>
</comment>
<gene>
    <name evidence="8" type="ORF">AAE3_LOCUS13104</name>
</gene>
<keyword evidence="3 6" id="KW-1133">Transmembrane helix</keyword>
<evidence type="ECO:0000256" key="4">
    <source>
        <dbReference type="ARBA" id="ARBA00023136"/>
    </source>
</evidence>
<feature type="domain" description="MARVEL" evidence="7">
    <location>
        <begin position="25"/>
        <end position="149"/>
    </location>
</feature>
<organism evidence="8 9">
    <name type="scientific">Cyclocybe aegerita</name>
    <name type="common">Black poplar mushroom</name>
    <name type="synonym">Agrocybe aegerita</name>
    <dbReference type="NCBI Taxonomy" id="1973307"/>
    <lineage>
        <taxon>Eukaryota</taxon>
        <taxon>Fungi</taxon>
        <taxon>Dikarya</taxon>
        <taxon>Basidiomycota</taxon>
        <taxon>Agaricomycotina</taxon>
        <taxon>Agaricomycetes</taxon>
        <taxon>Agaricomycetidae</taxon>
        <taxon>Agaricales</taxon>
        <taxon>Agaricineae</taxon>
        <taxon>Bolbitiaceae</taxon>
        <taxon>Cyclocybe</taxon>
    </lineage>
</organism>
<protein>
    <recommendedName>
        <fullName evidence="7">MARVEL domain-containing protein</fullName>
    </recommendedName>
</protein>
<feature type="transmembrane region" description="Helical" evidence="6">
    <location>
        <begin position="59"/>
        <end position="80"/>
    </location>
</feature>
<evidence type="ECO:0000256" key="5">
    <source>
        <dbReference type="SAM" id="MobiDB-lite"/>
    </source>
</evidence>
<keyword evidence="9" id="KW-1185">Reference proteome</keyword>
<sequence length="761" mass="85485">MGLDNVIREGHPSEHHPPSILDILILFSIIELAISAWLTSQYNSHHNFSSGTLRARVTYTLFVSVWTIVLSSAFLGLFLVRAGNVLVSVMGHFVFLFVTWILWLAASAALTDTLGGTINCATQSVFVHCGQLNALLVFAWLICFGYWFGFGFDTSIGTKPHRPFPLKFTPISPSYVHGEVGAPNGTPEGGGEGKNEREGKNLLNTPHSPEISPVTTLFTTNYPPNPQEEAIARQLIASSEAQIARVDRLIDQVSDILEDLYFRRAEYEHHAYRHRNIISSIRRIPSEILVEIFLQAVTNGDPNDIWALVELSCSAPLNLSIFRGRSSPVYPLQVLISPHSERITHLTVCDLLQSSRSTLFCSSSPMLWDALRSLELQFPYAESLEALQITVFQHAPLLQDVNLNFTDRRNPVTSISKLLLPWSQLRKLSTSKFTLNCVFTILREASVLEECYLDLTELPMPSNIPHLSHQSLTTLHVSLWYGEDTHEPFNRLTLPSLRKLSVDGCDLDIVIICTLIERSSCRLTFLNFPTANPVVTNDTLRLFSLLPDATDLCIPFSLVSFEQIGAMSPSTLLPQLRHLSLKVTVNSRETPDMLALRSIAYTNVPPLETIIFTTERRHLEELIPSSPHDEDSQIQILQRWDYQLEELSCSDDGIGAVKEDSVFLRDLDRILSLMITESETGTSGEHLCHETGRSVFSRLRGLLEQAPDSLCLRISAILALWSARIREYLTSIGWMENLMANVVVYTRRQGFYGYLTLYSSN</sequence>
<keyword evidence="4 6" id="KW-0472">Membrane</keyword>
<dbReference type="InterPro" id="IPR008253">
    <property type="entry name" value="Marvel"/>
</dbReference>
<dbReference type="GO" id="GO:0016020">
    <property type="term" value="C:membrane"/>
    <property type="evidence" value="ECO:0007669"/>
    <property type="project" value="UniProtKB-SubCell"/>
</dbReference>
<feature type="transmembrane region" description="Helical" evidence="6">
    <location>
        <begin position="86"/>
        <end position="111"/>
    </location>
</feature>